<protein>
    <submittedName>
        <fullName evidence="2">Uncharacterized protein</fullName>
    </submittedName>
</protein>
<proteinExistence type="predicted"/>
<evidence type="ECO:0000256" key="1">
    <source>
        <dbReference type="SAM" id="SignalP"/>
    </source>
</evidence>
<evidence type="ECO:0000313" key="2">
    <source>
        <dbReference type="EMBL" id="CAB3397507.1"/>
    </source>
</evidence>
<accession>A0A8S1EA54</accession>
<feature type="signal peptide" evidence="1">
    <location>
        <begin position="1"/>
        <end position="32"/>
    </location>
</feature>
<dbReference type="EMBL" id="CADEPM010000001">
    <property type="protein sequence ID" value="CAB3397507.1"/>
    <property type="molecule type" value="Genomic_DNA"/>
</dbReference>
<comment type="caution">
    <text evidence="2">The sequence shown here is derived from an EMBL/GenBank/DDBJ whole genome shotgun (WGS) entry which is preliminary data.</text>
</comment>
<keyword evidence="1" id="KW-0732">Signal</keyword>
<organism evidence="2 3">
    <name type="scientific">Caenorhabditis bovis</name>
    <dbReference type="NCBI Taxonomy" id="2654633"/>
    <lineage>
        <taxon>Eukaryota</taxon>
        <taxon>Metazoa</taxon>
        <taxon>Ecdysozoa</taxon>
        <taxon>Nematoda</taxon>
        <taxon>Chromadorea</taxon>
        <taxon>Rhabditida</taxon>
        <taxon>Rhabditina</taxon>
        <taxon>Rhabditomorpha</taxon>
        <taxon>Rhabditoidea</taxon>
        <taxon>Rhabditidae</taxon>
        <taxon>Peloderinae</taxon>
        <taxon>Caenorhabditis</taxon>
    </lineage>
</organism>
<dbReference type="AlphaFoldDB" id="A0A8S1EA54"/>
<keyword evidence="3" id="KW-1185">Reference proteome</keyword>
<dbReference type="Proteomes" id="UP000494206">
    <property type="component" value="Unassembled WGS sequence"/>
</dbReference>
<sequence length="89" mass="10190">MQTIASALNMNAKLIALVAAFIICAMVTETSAQWYGYGYYGYPSYYSSYYGYAYPSYGYYGYYGKREAGFGPSQFQHQQQPIQQQQPQH</sequence>
<reference evidence="2 3" key="1">
    <citation type="submission" date="2020-04" db="EMBL/GenBank/DDBJ databases">
        <authorList>
            <person name="Laetsch R D."/>
            <person name="Stevens L."/>
            <person name="Kumar S."/>
            <person name="Blaxter L. M."/>
        </authorList>
    </citation>
    <scope>NUCLEOTIDE SEQUENCE [LARGE SCALE GENOMIC DNA]</scope>
</reference>
<evidence type="ECO:0000313" key="3">
    <source>
        <dbReference type="Proteomes" id="UP000494206"/>
    </source>
</evidence>
<name>A0A8S1EA54_9PELO</name>
<gene>
    <name evidence="2" type="ORF">CBOVIS_LOCUS904</name>
</gene>
<feature type="chain" id="PRO_5035776621" evidence="1">
    <location>
        <begin position="33"/>
        <end position="89"/>
    </location>
</feature>